<dbReference type="EMBL" id="CAJNOK010025534">
    <property type="protein sequence ID" value="CAF1391265.1"/>
    <property type="molecule type" value="Genomic_DNA"/>
</dbReference>
<protein>
    <submittedName>
        <fullName evidence="2">Uncharacterized protein</fullName>
    </submittedName>
</protein>
<sequence>MNACEALRKMGEEASSNDRM</sequence>
<dbReference type="AlphaFoldDB" id="A0A8S2F4C0"/>
<comment type="caution">
    <text evidence="2">The sequence shown here is derived from an EMBL/GenBank/DDBJ whole genome shotgun (WGS) entry which is preliminary data.</text>
</comment>
<feature type="region of interest" description="Disordered" evidence="1">
    <location>
        <begin position="1"/>
        <end position="20"/>
    </location>
</feature>
<organism evidence="2 4">
    <name type="scientific">Didymodactylos carnosus</name>
    <dbReference type="NCBI Taxonomy" id="1234261"/>
    <lineage>
        <taxon>Eukaryota</taxon>
        <taxon>Metazoa</taxon>
        <taxon>Spiralia</taxon>
        <taxon>Gnathifera</taxon>
        <taxon>Rotifera</taxon>
        <taxon>Eurotatoria</taxon>
        <taxon>Bdelloidea</taxon>
        <taxon>Philodinida</taxon>
        <taxon>Philodinidae</taxon>
        <taxon>Didymodactylos</taxon>
    </lineage>
</organism>
<dbReference type="Proteomes" id="UP000682733">
    <property type="component" value="Unassembled WGS sequence"/>
</dbReference>
<accession>A0A8S2F4C0</accession>
<evidence type="ECO:0000313" key="2">
    <source>
        <dbReference type="EMBL" id="CAF1391265.1"/>
    </source>
</evidence>
<feature type="non-terminal residue" evidence="2">
    <location>
        <position position="20"/>
    </location>
</feature>
<name>A0A8S2F4C0_9BILA</name>
<dbReference type="Proteomes" id="UP000677228">
    <property type="component" value="Unassembled WGS sequence"/>
</dbReference>
<dbReference type="EMBL" id="CAJOBA010047239">
    <property type="protein sequence ID" value="CAF4198854.1"/>
    <property type="molecule type" value="Genomic_DNA"/>
</dbReference>
<gene>
    <name evidence="2" type="ORF">OVA965_LOCUS32586</name>
    <name evidence="3" type="ORF">TMI583_LOCUS33446</name>
</gene>
<proteinExistence type="predicted"/>
<evidence type="ECO:0000313" key="4">
    <source>
        <dbReference type="Proteomes" id="UP000677228"/>
    </source>
</evidence>
<evidence type="ECO:0000313" key="3">
    <source>
        <dbReference type="EMBL" id="CAF4198854.1"/>
    </source>
</evidence>
<reference evidence="2" key="1">
    <citation type="submission" date="2021-02" db="EMBL/GenBank/DDBJ databases">
        <authorList>
            <person name="Nowell W R."/>
        </authorList>
    </citation>
    <scope>NUCLEOTIDE SEQUENCE</scope>
</reference>
<evidence type="ECO:0000256" key="1">
    <source>
        <dbReference type="SAM" id="MobiDB-lite"/>
    </source>
</evidence>